<dbReference type="Pfam" id="PF14520">
    <property type="entry name" value="HHH_5"/>
    <property type="match status" value="1"/>
</dbReference>
<dbReference type="GO" id="GO:0048476">
    <property type="term" value="C:Holliday junction resolvase complex"/>
    <property type="evidence" value="ECO:0007669"/>
    <property type="project" value="UniProtKB-UniRule"/>
</dbReference>
<evidence type="ECO:0000313" key="10">
    <source>
        <dbReference type="Proteomes" id="UP000198870"/>
    </source>
</evidence>
<evidence type="ECO:0000313" key="9">
    <source>
        <dbReference type="EMBL" id="SCX83259.1"/>
    </source>
</evidence>
<reference evidence="9 10" key="1">
    <citation type="submission" date="2016-10" db="EMBL/GenBank/DDBJ databases">
        <authorList>
            <person name="de Groot N.N."/>
        </authorList>
    </citation>
    <scope>NUCLEOTIDE SEQUENCE [LARGE SCALE GENOMIC DNA]</scope>
    <source>
        <strain evidence="9 10">AA1</strain>
    </source>
</reference>
<comment type="function">
    <text evidence="6">The RuvA-RuvB-RuvC complex processes Holliday junction (HJ) DNA during genetic recombination and DNA repair, while the RuvA-RuvB complex plays an important role in the rescue of blocked DNA replication forks via replication fork reversal (RFR). RuvA specifically binds to HJ cruciform DNA, conferring on it an open structure. The RuvB hexamer acts as an ATP-dependent pump, pulling dsDNA into and through the RuvAB complex. HJ branch migration allows RuvC to scan DNA until it finds its consensus sequence, where it cleaves and resolves the cruciform DNA.</text>
</comment>
<keyword evidence="7" id="KW-0812">Transmembrane</keyword>
<sequence length="205" mass="22087">MIGYLQGRLLKKEDEKILLLVGGVGYNILLPASVMASITASEPGDELSFSIYYHQTERQPKPTLIGFHTEEEKEFFQLFISVEDIGPMKAVKAMGLPIEEISAAIEGSDLKSLMKLPGIGKRTAQKIIATLEGKTARFALEAVSPTGTPAPPQAAFVDQVIDVLTHQLGHKSSDARALVADAMARNAAVDSPEALLDEVYRAPKG</sequence>
<feature type="region of interest" description="Domain III" evidence="6">
    <location>
        <begin position="151"/>
        <end position="205"/>
    </location>
</feature>
<evidence type="ECO:0000259" key="8">
    <source>
        <dbReference type="SMART" id="SM00278"/>
    </source>
</evidence>
<dbReference type="GO" id="GO:0005737">
    <property type="term" value="C:cytoplasm"/>
    <property type="evidence" value="ECO:0007669"/>
    <property type="project" value="UniProtKB-SubCell"/>
</dbReference>
<dbReference type="STRING" id="419481.SAMN05216233_101540"/>
<evidence type="ECO:0000256" key="5">
    <source>
        <dbReference type="ARBA" id="ARBA00023204"/>
    </source>
</evidence>
<feature type="domain" description="Helix-hairpin-helix DNA-binding motif class 1" evidence="8">
    <location>
        <begin position="111"/>
        <end position="130"/>
    </location>
</feature>
<keyword evidence="3 6" id="KW-0238">DNA-binding</keyword>
<dbReference type="AlphaFoldDB" id="A0A1G5AZD6"/>
<dbReference type="OrthoDB" id="5293449at2"/>
<comment type="subunit">
    <text evidence="6">Homotetramer. Forms an RuvA(8)-RuvB(12)-Holliday junction (HJ) complex. HJ DNA is sandwiched between 2 RuvA tetramers; dsDNA enters through RuvA and exits via RuvB. An RuvB hexamer assembles on each DNA strand where it exits the tetramer. Each RuvB hexamer is contacted by two RuvA subunits (via domain III) on 2 adjacent RuvB subunits; this complex drives branch migration. In the full resolvosome a probable DNA-RuvA(4)-RuvB(12)-RuvC(2) complex forms which resolves the HJ.</text>
</comment>
<keyword evidence="7" id="KW-0472">Membrane</keyword>
<comment type="caution">
    <text evidence="6">Lacks conserved residue(s) required for the propagation of feature annotation.</text>
</comment>
<dbReference type="InterPro" id="IPR013849">
    <property type="entry name" value="DNA_helicase_Holl-junc_RuvA_I"/>
</dbReference>
<evidence type="ECO:0000256" key="7">
    <source>
        <dbReference type="SAM" id="Phobius"/>
    </source>
</evidence>
<protein>
    <recommendedName>
        <fullName evidence="6">Holliday junction branch migration complex subunit RuvA</fullName>
    </recommendedName>
</protein>
<dbReference type="Gene3D" id="2.40.50.140">
    <property type="entry name" value="Nucleic acid-binding proteins"/>
    <property type="match status" value="1"/>
</dbReference>
<keyword evidence="9" id="KW-0347">Helicase</keyword>
<evidence type="ECO:0000256" key="4">
    <source>
        <dbReference type="ARBA" id="ARBA00023172"/>
    </source>
</evidence>
<dbReference type="InterPro" id="IPR003583">
    <property type="entry name" value="Hlx-hairpin-Hlx_DNA-bd_motif"/>
</dbReference>
<gene>
    <name evidence="6" type="primary">ruvA</name>
    <name evidence="9" type="ORF">SAMN05216233_101540</name>
</gene>
<dbReference type="GO" id="GO:0009378">
    <property type="term" value="F:four-way junction helicase activity"/>
    <property type="evidence" value="ECO:0007669"/>
    <property type="project" value="InterPro"/>
</dbReference>
<evidence type="ECO:0000256" key="2">
    <source>
        <dbReference type="ARBA" id="ARBA00022763"/>
    </source>
</evidence>
<comment type="similarity">
    <text evidence="6">Belongs to the RuvA family.</text>
</comment>
<dbReference type="SUPFAM" id="SSF47781">
    <property type="entry name" value="RuvA domain 2-like"/>
    <property type="match status" value="1"/>
</dbReference>
<dbReference type="Proteomes" id="UP000198870">
    <property type="component" value="Unassembled WGS sequence"/>
</dbReference>
<dbReference type="GO" id="GO:0006310">
    <property type="term" value="P:DNA recombination"/>
    <property type="evidence" value="ECO:0007669"/>
    <property type="project" value="UniProtKB-UniRule"/>
</dbReference>
<dbReference type="EMBL" id="FMUX01000001">
    <property type="protein sequence ID" value="SCX83259.1"/>
    <property type="molecule type" value="Genomic_DNA"/>
</dbReference>
<keyword evidence="1 6" id="KW-0963">Cytoplasm</keyword>
<dbReference type="GO" id="GO:0006281">
    <property type="term" value="P:DNA repair"/>
    <property type="evidence" value="ECO:0007669"/>
    <property type="project" value="UniProtKB-UniRule"/>
</dbReference>
<keyword evidence="2 6" id="KW-0227">DNA damage</keyword>
<organism evidence="9 10">
    <name type="scientific">Desulfoluna spongiiphila</name>
    <dbReference type="NCBI Taxonomy" id="419481"/>
    <lineage>
        <taxon>Bacteria</taxon>
        <taxon>Pseudomonadati</taxon>
        <taxon>Thermodesulfobacteriota</taxon>
        <taxon>Desulfobacteria</taxon>
        <taxon>Desulfobacterales</taxon>
        <taxon>Desulfolunaceae</taxon>
        <taxon>Desulfoluna</taxon>
    </lineage>
</organism>
<feature type="transmembrane region" description="Helical" evidence="7">
    <location>
        <begin position="17"/>
        <end position="38"/>
    </location>
</feature>
<dbReference type="GO" id="GO:0005524">
    <property type="term" value="F:ATP binding"/>
    <property type="evidence" value="ECO:0007669"/>
    <property type="project" value="InterPro"/>
</dbReference>
<keyword evidence="7" id="KW-1133">Transmembrane helix</keyword>
<comment type="domain">
    <text evidence="6">Has three domains with a flexible linker between the domains II and III and assumes an 'L' shape. Domain III is highly mobile and contacts RuvB.</text>
</comment>
<keyword evidence="9" id="KW-0067">ATP-binding</keyword>
<keyword evidence="4 6" id="KW-0233">DNA recombination</keyword>
<dbReference type="GO" id="GO:0000400">
    <property type="term" value="F:four-way junction DNA binding"/>
    <property type="evidence" value="ECO:0007669"/>
    <property type="project" value="UniProtKB-UniRule"/>
</dbReference>
<evidence type="ECO:0000256" key="1">
    <source>
        <dbReference type="ARBA" id="ARBA00022490"/>
    </source>
</evidence>
<dbReference type="InterPro" id="IPR010994">
    <property type="entry name" value="RuvA_2-like"/>
</dbReference>
<dbReference type="SMART" id="SM00278">
    <property type="entry name" value="HhH1"/>
    <property type="match status" value="1"/>
</dbReference>
<comment type="subcellular location">
    <subcellularLocation>
        <location evidence="6">Cytoplasm</location>
    </subcellularLocation>
</comment>
<dbReference type="NCBIfam" id="TIGR00084">
    <property type="entry name" value="ruvA"/>
    <property type="match status" value="1"/>
</dbReference>
<keyword evidence="5 6" id="KW-0234">DNA repair</keyword>
<dbReference type="Gene3D" id="1.10.150.20">
    <property type="entry name" value="5' to 3' exonuclease, C-terminal subdomain"/>
    <property type="match status" value="1"/>
</dbReference>
<dbReference type="Pfam" id="PF01330">
    <property type="entry name" value="RuvA_N"/>
    <property type="match status" value="1"/>
</dbReference>
<dbReference type="SUPFAM" id="SSF50249">
    <property type="entry name" value="Nucleic acid-binding proteins"/>
    <property type="match status" value="1"/>
</dbReference>
<keyword evidence="9" id="KW-0378">Hydrolase</keyword>
<accession>A0A1G5AZD6</accession>
<dbReference type="InterPro" id="IPR000085">
    <property type="entry name" value="RuvA"/>
</dbReference>
<keyword evidence="9" id="KW-0547">Nucleotide-binding</keyword>
<name>A0A1G5AZD6_9BACT</name>
<dbReference type="InterPro" id="IPR012340">
    <property type="entry name" value="NA-bd_OB-fold"/>
</dbReference>
<keyword evidence="10" id="KW-1185">Reference proteome</keyword>
<evidence type="ECO:0000256" key="6">
    <source>
        <dbReference type="HAMAP-Rule" id="MF_00031"/>
    </source>
</evidence>
<dbReference type="RefSeq" id="WP_092207929.1">
    <property type="nucleotide sequence ID" value="NZ_FMUX01000001.1"/>
</dbReference>
<proteinExistence type="inferred from homology"/>
<evidence type="ECO:0000256" key="3">
    <source>
        <dbReference type="ARBA" id="ARBA00023125"/>
    </source>
</evidence>
<dbReference type="HAMAP" id="MF_00031">
    <property type="entry name" value="DNA_HJ_migration_RuvA"/>
    <property type="match status" value="1"/>
</dbReference>